<dbReference type="EMBL" id="FQXV01000006">
    <property type="protein sequence ID" value="SHI01585.1"/>
    <property type="molecule type" value="Genomic_DNA"/>
</dbReference>
<dbReference type="STRING" id="1123282.SAMN02745823_01915"/>
<proteinExistence type="predicted"/>
<dbReference type="Proteomes" id="UP000183995">
    <property type="component" value="Unassembled WGS sequence"/>
</dbReference>
<keyword evidence="2" id="KW-1185">Reference proteome</keyword>
<evidence type="ECO:0000313" key="1">
    <source>
        <dbReference type="EMBL" id="SHI01585.1"/>
    </source>
</evidence>
<gene>
    <name evidence="1" type="ORF">SAMN02745823_01915</name>
</gene>
<organism evidence="1 2">
    <name type="scientific">Sporobacter termitidis DSM 10068</name>
    <dbReference type="NCBI Taxonomy" id="1123282"/>
    <lineage>
        <taxon>Bacteria</taxon>
        <taxon>Bacillati</taxon>
        <taxon>Bacillota</taxon>
        <taxon>Clostridia</taxon>
        <taxon>Eubacteriales</taxon>
        <taxon>Oscillospiraceae</taxon>
        <taxon>Sporobacter</taxon>
    </lineage>
</organism>
<name>A0A1M5XP28_9FIRM</name>
<sequence>MENNSIAAALREIALMLDRCADDVPYELSAQDNLYFRMVDAAKEARALIKDMQAL</sequence>
<dbReference type="AlphaFoldDB" id="A0A1M5XP28"/>
<evidence type="ECO:0000313" key="2">
    <source>
        <dbReference type="Proteomes" id="UP000183995"/>
    </source>
</evidence>
<accession>A0A1M5XP28</accession>
<protein>
    <submittedName>
        <fullName evidence="1">Uncharacterized protein</fullName>
    </submittedName>
</protein>
<reference evidence="1 2" key="1">
    <citation type="submission" date="2016-11" db="EMBL/GenBank/DDBJ databases">
        <authorList>
            <person name="Jaros S."/>
            <person name="Januszkiewicz K."/>
            <person name="Wedrychowicz H."/>
        </authorList>
    </citation>
    <scope>NUCLEOTIDE SEQUENCE [LARGE SCALE GENOMIC DNA]</scope>
    <source>
        <strain evidence="1 2">DSM 10068</strain>
    </source>
</reference>
<dbReference type="RefSeq" id="WP_159435379.1">
    <property type="nucleotide sequence ID" value="NZ_FQXV01000006.1"/>
</dbReference>